<dbReference type="PANTHER" id="PTHR15071">
    <property type="entry name" value="MANNOSE-6-PHOSPHATE RECEPTOR FAMILY MEMBER"/>
    <property type="match status" value="1"/>
</dbReference>
<accession>F1A2L9</accession>
<dbReference type="GeneID" id="10505228"/>
<evidence type="ECO:0000256" key="4">
    <source>
        <dbReference type="ARBA" id="ARBA00022729"/>
    </source>
</evidence>
<keyword evidence="7" id="KW-1015">Disulfide bond</keyword>
<dbReference type="RefSeq" id="XP_003293914.1">
    <property type="nucleotide sequence ID" value="XM_003293866.1"/>
</dbReference>
<feature type="domain" description="MRH" evidence="9">
    <location>
        <begin position="22"/>
        <end position="177"/>
    </location>
</feature>
<dbReference type="Proteomes" id="UP000001064">
    <property type="component" value="Unassembled WGS sequence"/>
</dbReference>
<organism evidence="10 11">
    <name type="scientific">Dictyostelium purpureum</name>
    <name type="common">Slime mold</name>
    <dbReference type="NCBI Taxonomy" id="5786"/>
    <lineage>
        <taxon>Eukaryota</taxon>
        <taxon>Amoebozoa</taxon>
        <taxon>Evosea</taxon>
        <taxon>Eumycetozoa</taxon>
        <taxon>Dictyostelia</taxon>
        <taxon>Dictyosteliales</taxon>
        <taxon>Dictyosteliaceae</taxon>
        <taxon>Dictyostelium</taxon>
    </lineage>
</organism>
<evidence type="ECO:0000256" key="3">
    <source>
        <dbReference type="ARBA" id="ARBA00022692"/>
    </source>
</evidence>
<dbReference type="KEGG" id="dpp:DICPUDRAFT_84430"/>
<dbReference type="InParanoid" id="F1A2L9"/>
<evidence type="ECO:0000259" key="9">
    <source>
        <dbReference type="PROSITE" id="PS51914"/>
    </source>
</evidence>
<evidence type="ECO:0000256" key="5">
    <source>
        <dbReference type="ARBA" id="ARBA00022989"/>
    </source>
</evidence>
<evidence type="ECO:0000313" key="11">
    <source>
        <dbReference type="Proteomes" id="UP000001064"/>
    </source>
</evidence>
<proteinExistence type="predicted"/>
<dbReference type="AlphaFoldDB" id="F1A2L9"/>
<evidence type="ECO:0000256" key="8">
    <source>
        <dbReference type="SAM" id="SignalP"/>
    </source>
</evidence>
<protein>
    <recommendedName>
        <fullName evidence="9">MRH domain-containing protein</fullName>
    </recommendedName>
</protein>
<name>F1A2L9_DICPU</name>
<keyword evidence="4 8" id="KW-0732">Signal</keyword>
<evidence type="ECO:0000256" key="2">
    <source>
        <dbReference type="ARBA" id="ARBA00022448"/>
    </source>
</evidence>
<keyword evidence="2" id="KW-0813">Transport</keyword>
<evidence type="ECO:0000256" key="7">
    <source>
        <dbReference type="ARBA" id="ARBA00023157"/>
    </source>
</evidence>
<keyword evidence="5" id="KW-1133">Transmembrane helix</keyword>
<dbReference type="PROSITE" id="PS51914">
    <property type="entry name" value="MRH"/>
    <property type="match status" value="1"/>
</dbReference>
<keyword evidence="11" id="KW-1185">Reference proteome</keyword>
<dbReference type="SUPFAM" id="SSF50911">
    <property type="entry name" value="Mannose 6-phosphate receptor domain"/>
    <property type="match status" value="1"/>
</dbReference>
<feature type="signal peptide" evidence="8">
    <location>
        <begin position="1"/>
        <end position="19"/>
    </location>
</feature>
<sequence length="177" mass="18911">MRLLITVFLALLSISQVFAQSSSCIFQLPDNSTLNFSALDLSTVSPYVYNLPYVKNTKITFNFCGEASYCSVVDPGSSICSTNSTTNTIYSFGSFSRGEITAPLPSNIPGTGIQLKYSGNPKKICGGSKTRNSYLNLVCADVSAPQVVSAITPWDPNGVLCQITLQINVPCPGLSFP</sequence>
<dbReference type="InterPro" id="IPR044865">
    <property type="entry name" value="MRH_dom"/>
</dbReference>
<evidence type="ECO:0000256" key="1">
    <source>
        <dbReference type="ARBA" id="ARBA00004308"/>
    </source>
</evidence>
<dbReference type="EMBL" id="GL871417">
    <property type="protein sequence ID" value="EGC29565.1"/>
    <property type="molecule type" value="Genomic_DNA"/>
</dbReference>
<evidence type="ECO:0000256" key="6">
    <source>
        <dbReference type="ARBA" id="ARBA00023136"/>
    </source>
</evidence>
<keyword evidence="3" id="KW-0812">Transmembrane</keyword>
<dbReference type="Gene3D" id="2.70.130.10">
    <property type="entry name" value="Mannose-6-phosphate receptor binding domain"/>
    <property type="match status" value="1"/>
</dbReference>
<dbReference type="VEuPathDB" id="AmoebaDB:DICPUDRAFT_84430"/>
<dbReference type="InterPro" id="IPR009011">
    <property type="entry name" value="Man6P_isomerase_rcpt-bd_dom_sf"/>
</dbReference>
<dbReference type="GO" id="GO:0012505">
    <property type="term" value="C:endomembrane system"/>
    <property type="evidence" value="ECO:0007669"/>
    <property type="project" value="UniProtKB-SubCell"/>
</dbReference>
<gene>
    <name evidence="10" type="ORF">DICPUDRAFT_84430</name>
</gene>
<dbReference type="PANTHER" id="PTHR15071:SF28">
    <property type="entry name" value="MRH DOMAIN-CONTAINING PROTEIN-RELATED"/>
    <property type="match status" value="1"/>
</dbReference>
<keyword evidence="6" id="KW-0472">Membrane</keyword>
<comment type="subcellular location">
    <subcellularLocation>
        <location evidence="1">Endomembrane system</location>
    </subcellularLocation>
</comment>
<feature type="chain" id="PRO_5003262154" description="MRH domain-containing protein" evidence="8">
    <location>
        <begin position="20"/>
        <end position="177"/>
    </location>
</feature>
<reference evidence="11" key="1">
    <citation type="journal article" date="2011" name="Genome Biol.">
        <title>Comparative genomics of the social amoebae Dictyostelium discoideum and Dictyostelium purpureum.</title>
        <authorList>
            <consortium name="US DOE Joint Genome Institute (JGI-PGF)"/>
            <person name="Sucgang R."/>
            <person name="Kuo A."/>
            <person name="Tian X."/>
            <person name="Salerno W."/>
            <person name="Parikh A."/>
            <person name="Feasley C.L."/>
            <person name="Dalin E."/>
            <person name="Tu H."/>
            <person name="Huang E."/>
            <person name="Barry K."/>
            <person name="Lindquist E."/>
            <person name="Shapiro H."/>
            <person name="Bruce D."/>
            <person name="Schmutz J."/>
            <person name="Salamov A."/>
            <person name="Fey P."/>
            <person name="Gaudet P."/>
            <person name="Anjard C."/>
            <person name="Babu M.M."/>
            <person name="Basu S."/>
            <person name="Bushmanova Y."/>
            <person name="van der Wel H."/>
            <person name="Katoh-Kurasawa M."/>
            <person name="Dinh C."/>
            <person name="Coutinho P.M."/>
            <person name="Saito T."/>
            <person name="Elias M."/>
            <person name="Schaap P."/>
            <person name="Kay R.R."/>
            <person name="Henrissat B."/>
            <person name="Eichinger L."/>
            <person name="Rivero F."/>
            <person name="Putnam N.H."/>
            <person name="West C.M."/>
            <person name="Loomis W.F."/>
            <person name="Chisholm R.L."/>
            <person name="Shaulsky G."/>
            <person name="Strassmann J.E."/>
            <person name="Queller D.C."/>
            <person name="Kuspa A."/>
            <person name="Grigoriev I.V."/>
        </authorList>
    </citation>
    <scope>NUCLEOTIDE SEQUENCE [LARGE SCALE GENOMIC DNA]</scope>
    <source>
        <strain evidence="11">QSDP1</strain>
    </source>
</reference>
<evidence type="ECO:0000313" key="10">
    <source>
        <dbReference type="EMBL" id="EGC29565.1"/>
    </source>
</evidence>